<dbReference type="Pfam" id="PF13503">
    <property type="entry name" value="DUF4123"/>
    <property type="match status" value="1"/>
</dbReference>
<accession>A0AAE9S1V2</accession>
<proteinExistence type="predicted"/>
<dbReference type="AlphaFoldDB" id="A0AAE9S1V2"/>
<evidence type="ECO:0000259" key="1">
    <source>
        <dbReference type="Pfam" id="PF13503"/>
    </source>
</evidence>
<protein>
    <submittedName>
        <fullName evidence="2">DUF4123 domain-containing protein</fullName>
    </submittedName>
</protein>
<dbReference type="KEGG" id="atz:M5E07_06570"/>
<reference evidence="2" key="1">
    <citation type="submission" date="2022-06" db="EMBL/GenBank/DDBJ databases">
        <title>Isolation, identification and characterization of iprodione-degrading strains in Lhasa, Tibet.</title>
        <authorList>
            <person name="Pan H."/>
        </authorList>
    </citation>
    <scope>NUCLEOTIDE SEQUENCE</scope>
    <source>
        <strain evidence="2">Y-23</strain>
    </source>
</reference>
<keyword evidence="3" id="KW-1185">Reference proteome</keyword>
<evidence type="ECO:0000313" key="3">
    <source>
        <dbReference type="Proteomes" id="UP001056716"/>
    </source>
</evidence>
<gene>
    <name evidence="2" type="ORF">M5E07_06570</name>
</gene>
<dbReference type="EMBL" id="CP098732">
    <property type="protein sequence ID" value="USE84455.1"/>
    <property type="molecule type" value="Genomic_DNA"/>
</dbReference>
<feature type="domain" description="DUF4123" evidence="1">
    <location>
        <begin position="23"/>
        <end position="147"/>
    </location>
</feature>
<dbReference type="RefSeq" id="WP_252223200.1">
    <property type="nucleotide sequence ID" value="NZ_CP098732.1"/>
</dbReference>
<evidence type="ECO:0000313" key="2">
    <source>
        <dbReference type="EMBL" id="USE84455.1"/>
    </source>
</evidence>
<dbReference type="Proteomes" id="UP001056716">
    <property type="component" value="Chromosome"/>
</dbReference>
<organism evidence="2 3">
    <name type="scientific">Acinetobacter tibetensis</name>
    <dbReference type="NCBI Taxonomy" id="2943497"/>
    <lineage>
        <taxon>Bacteria</taxon>
        <taxon>Pseudomonadati</taxon>
        <taxon>Pseudomonadota</taxon>
        <taxon>Gammaproteobacteria</taxon>
        <taxon>Moraxellales</taxon>
        <taxon>Moraxellaceae</taxon>
        <taxon>Acinetobacter</taxon>
    </lineage>
</organism>
<sequence>MNTIQLFDHISQQQESNPNLNFYLLLDTAKNHIYIRRWLKTLSEKQFNQIGNLFHGTIDEASPLEVSPLLMGIDQGNNETLQRTLLVSENIGMFSLIETSLSKQSLIKHLQPFLQAEMPNGELALFRFYDPSITKILDKMLDKQEYQKLFKPLNNWWVQQANDTFNNLVSD</sequence>
<dbReference type="InterPro" id="IPR025391">
    <property type="entry name" value="DUF4123"/>
</dbReference>
<name>A0AAE9S1V2_9GAMM</name>